<comment type="caution">
    <text evidence="2">The sequence shown here is derived from an EMBL/GenBank/DDBJ whole genome shotgun (WGS) entry which is preliminary data.</text>
</comment>
<dbReference type="InterPro" id="IPR046670">
    <property type="entry name" value="DUF6540"/>
</dbReference>
<protein>
    <submittedName>
        <fullName evidence="2">Uncharacterized protein</fullName>
    </submittedName>
</protein>
<gene>
    <name evidence="2" type="ORF">GGX14DRAFT_396500</name>
</gene>
<dbReference type="Proteomes" id="UP001219525">
    <property type="component" value="Unassembled WGS sequence"/>
</dbReference>
<accession>A0AAD6Y9I5</accession>
<proteinExistence type="predicted"/>
<reference evidence="2" key="1">
    <citation type="submission" date="2023-03" db="EMBL/GenBank/DDBJ databases">
        <title>Massive genome expansion in bonnet fungi (Mycena s.s.) driven by repeated elements and novel gene families across ecological guilds.</title>
        <authorList>
            <consortium name="Lawrence Berkeley National Laboratory"/>
            <person name="Harder C.B."/>
            <person name="Miyauchi S."/>
            <person name="Viragh M."/>
            <person name="Kuo A."/>
            <person name="Thoen E."/>
            <person name="Andreopoulos B."/>
            <person name="Lu D."/>
            <person name="Skrede I."/>
            <person name="Drula E."/>
            <person name="Henrissat B."/>
            <person name="Morin E."/>
            <person name="Kohler A."/>
            <person name="Barry K."/>
            <person name="LaButti K."/>
            <person name="Morin E."/>
            <person name="Salamov A."/>
            <person name="Lipzen A."/>
            <person name="Mereny Z."/>
            <person name="Hegedus B."/>
            <person name="Baldrian P."/>
            <person name="Stursova M."/>
            <person name="Weitz H."/>
            <person name="Taylor A."/>
            <person name="Grigoriev I.V."/>
            <person name="Nagy L.G."/>
            <person name="Martin F."/>
            <person name="Kauserud H."/>
        </authorList>
    </citation>
    <scope>NUCLEOTIDE SEQUENCE</scope>
    <source>
        <strain evidence="2">9144</strain>
    </source>
</reference>
<dbReference type="AlphaFoldDB" id="A0AAD6Y9I5"/>
<dbReference type="Pfam" id="PF20174">
    <property type="entry name" value="DUF6540"/>
    <property type="match status" value="1"/>
</dbReference>
<keyword evidence="3" id="KW-1185">Reference proteome</keyword>
<evidence type="ECO:0000313" key="3">
    <source>
        <dbReference type="Proteomes" id="UP001219525"/>
    </source>
</evidence>
<name>A0AAD6Y9I5_9AGAR</name>
<feature type="compositionally biased region" description="Basic and acidic residues" evidence="1">
    <location>
        <begin position="1"/>
        <end position="10"/>
    </location>
</feature>
<evidence type="ECO:0000256" key="1">
    <source>
        <dbReference type="SAM" id="MobiDB-lite"/>
    </source>
</evidence>
<evidence type="ECO:0000313" key="2">
    <source>
        <dbReference type="EMBL" id="KAJ7207072.1"/>
    </source>
</evidence>
<dbReference type="EMBL" id="JARJCW010000037">
    <property type="protein sequence ID" value="KAJ7207072.1"/>
    <property type="molecule type" value="Genomic_DNA"/>
</dbReference>
<feature type="region of interest" description="Disordered" evidence="1">
    <location>
        <begin position="1"/>
        <end position="34"/>
    </location>
</feature>
<organism evidence="2 3">
    <name type="scientific">Mycena pura</name>
    <dbReference type="NCBI Taxonomy" id="153505"/>
    <lineage>
        <taxon>Eukaryota</taxon>
        <taxon>Fungi</taxon>
        <taxon>Dikarya</taxon>
        <taxon>Basidiomycota</taxon>
        <taxon>Agaricomycotina</taxon>
        <taxon>Agaricomycetes</taxon>
        <taxon>Agaricomycetidae</taxon>
        <taxon>Agaricales</taxon>
        <taxon>Marasmiineae</taxon>
        <taxon>Mycenaceae</taxon>
        <taxon>Mycena</taxon>
    </lineage>
</organism>
<sequence length="120" mass="12793">MPLPSDSDRGKRMHVTGDAAHGFTPEFGRSYRHSEDSRRHSVVLLGSRARDAEPQDELERVAPGIPAPGKALRVTRGASGGWAQILSCQSWIYECGGAGEGTGVISGSWGKHMDPLQAAP</sequence>